<dbReference type="EMBL" id="UYJE01000650">
    <property type="protein sequence ID" value="VDH94917.1"/>
    <property type="molecule type" value="Genomic_DNA"/>
</dbReference>
<keyword evidence="1" id="KW-1133">Transmembrane helix</keyword>
<dbReference type="PANTHER" id="PTHR31389:SF4">
    <property type="entry name" value="LD39211P"/>
    <property type="match status" value="1"/>
</dbReference>
<dbReference type="Pfam" id="PF07801">
    <property type="entry name" value="DUF1647"/>
    <property type="match status" value="1"/>
</dbReference>
<evidence type="ECO:0000256" key="1">
    <source>
        <dbReference type="SAM" id="Phobius"/>
    </source>
</evidence>
<sequence>MTTFRLLVVLKVYVQIVLCLVLFYVLMNQFQRLRIINFSEMSYHPRLIGRVNQSSGRFWMEYYLQIIKQNEIKASNILSINNRSCKRKFHTRMDDNMQTVLNYPVVRQMSKKFKDIFKFFKKPVVIGNENFPVIVTAASSNHYRESLAMINTLKKNILSRYTGIKLIFYDLGLTNYQKREIQNVCSCEIRTFQFNKYPSFVRVLRNYSWKTLVIYTVLTEHNFVMWADASVRFIGTKEAFDVFFKQVKEVGILLRIYKEKKGTATTFYRTKSETFQLLNETSCMFDFGTAPSGFVTIWKTPFTWKYIIQPWLACALTEHCMSHYNPELVLSCKPRKEVVYHCHRFDQAVLEIILFRLFNVHYDLVNVNRLPKVIKIERL</sequence>
<keyword evidence="3" id="KW-1185">Reference proteome</keyword>
<comment type="caution">
    <text evidence="2">The sequence shown here is derived from an EMBL/GenBank/DDBJ whole genome shotgun (WGS) entry which is preliminary data.</text>
</comment>
<dbReference type="PANTHER" id="PTHR31389">
    <property type="entry name" value="LD39211P"/>
    <property type="match status" value="1"/>
</dbReference>
<accession>A0A8B6BUB5</accession>
<gene>
    <name evidence="2" type="ORF">MGAL_10B015757</name>
</gene>
<evidence type="ECO:0000313" key="3">
    <source>
        <dbReference type="Proteomes" id="UP000596742"/>
    </source>
</evidence>
<dbReference type="InterPro" id="IPR012444">
    <property type="entry name" value="DUF1647"/>
</dbReference>
<dbReference type="OrthoDB" id="5954868at2759"/>
<protein>
    <submittedName>
        <fullName evidence="2">Uncharacterized protein</fullName>
    </submittedName>
</protein>
<dbReference type="AlphaFoldDB" id="A0A8B6BUB5"/>
<proteinExistence type="predicted"/>
<reference evidence="2" key="1">
    <citation type="submission" date="2018-11" db="EMBL/GenBank/DDBJ databases">
        <authorList>
            <person name="Alioto T."/>
            <person name="Alioto T."/>
        </authorList>
    </citation>
    <scope>NUCLEOTIDE SEQUENCE</scope>
</reference>
<organism evidence="2 3">
    <name type="scientific">Mytilus galloprovincialis</name>
    <name type="common">Mediterranean mussel</name>
    <dbReference type="NCBI Taxonomy" id="29158"/>
    <lineage>
        <taxon>Eukaryota</taxon>
        <taxon>Metazoa</taxon>
        <taxon>Spiralia</taxon>
        <taxon>Lophotrochozoa</taxon>
        <taxon>Mollusca</taxon>
        <taxon>Bivalvia</taxon>
        <taxon>Autobranchia</taxon>
        <taxon>Pteriomorphia</taxon>
        <taxon>Mytilida</taxon>
        <taxon>Mytiloidea</taxon>
        <taxon>Mytilidae</taxon>
        <taxon>Mytilinae</taxon>
        <taxon>Mytilus</taxon>
    </lineage>
</organism>
<dbReference type="Proteomes" id="UP000596742">
    <property type="component" value="Unassembled WGS sequence"/>
</dbReference>
<keyword evidence="1" id="KW-0812">Transmembrane</keyword>
<name>A0A8B6BUB5_MYTGA</name>
<evidence type="ECO:0000313" key="2">
    <source>
        <dbReference type="EMBL" id="VDH94917.1"/>
    </source>
</evidence>
<feature type="transmembrane region" description="Helical" evidence="1">
    <location>
        <begin position="6"/>
        <end position="26"/>
    </location>
</feature>
<keyword evidence="1" id="KW-0472">Membrane</keyword>